<dbReference type="GO" id="GO:0022904">
    <property type="term" value="P:respiratory electron transport chain"/>
    <property type="evidence" value="ECO:0007669"/>
    <property type="project" value="InterPro"/>
</dbReference>
<evidence type="ECO:0000256" key="6">
    <source>
        <dbReference type="SAM" id="MobiDB-lite"/>
    </source>
</evidence>
<feature type="transmembrane region" description="Helical" evidence="7">
    <location>
        <begin position="246"/>
        <end position="268"/>
    </location>
</feature>
<dbReference type="InterPro" id="IPR011577">
    <property type="entry name" value="Cyt_b561_bac/Ni-Hgenase"/>
</dbReference>
<keyword evidence="4 7" id="KW-1133">Transmembrane helix</keyword>
<feature type="transmembrane region" description="Helical" evidence="7">
    <location>
        <begin position="202"/>
        <end position="226"/>
    </location>
</feature>
<dbReference type="EMBL" id="BMMF01000020">
    <property type="protein sequence ID" value="GGK54665.1"/>
    <property type="molecule type" value="Genomic_DNA"/>
</dbReference>
<comment type="caution">
    <text evidence="9">The sequence shown here is derived from an EMBL/GenBank/DDBJ whole genome shotgun (WGS) entry which is preliminary data.</text>
</comment>
<evidence type="ECO:0000256" key="1">
    <source>
        <dbReference type="ARBA" id="ARBA00004651"/>
    </source>
</evidence>
<dbReference type="PANTHER" id="PTHR30485:SF1">
    <property type="entry name" value="CYTOCHROME YDHU-RELATED"/>
    <property type="match status" value="1"/>
</dbReference>
<dbReference type="GO" id="GO:0005886">
    <property type="term" value="C:plasma membrane"/>
    <property type="evidence" value="ECO:0007669"/>
    <property type="project" value="UniProtKB-SubCell"/>
</dbReference>
<dbReference type="SUPFAM" id="SSF81342">
    <property type="entry name" value="Transmembrane di-heme cytochromes"/>
    <property type="match status" value="1"/>
</dbReference>
<evidence type="ECO:0000259" key="8">
    <source>
        <dbReference type="Pfam" id="PF01292"/>
    </source>
</evidence>
<feature type="transmembrane region" description="Helical" evidence="7">
    <location>
        <begin position="138"/>
        <end position="157"/>
    </location>
</feature>
<evidence type="ECO:0000313" key="9">
    <source>
        <dbReference type="EMBL" id="GGK54665.1"/>
    </source>
</evidence>
<feature type="transmembrane region" description="Helical" evidence="7">
    <location>
        <begin position="41"/>
        <end position="60"/>
    </location>
</feature>
<dbReference type="PANTHER" id="PTHR30485">
    <property type="entry name" value="NI/FE-HYDROGENASE 1 B-TYPE CYTOCHROME SUBUNIT"/>
    <property type="match status" value="1"/>
</dbReference>
<name>A0A917VAK2_9HYPH</name>
<feature type="region of interest" description="Disordered" evidence="6">
    <location>
        <begin position="1"/>
        <end position="24"/>
    </location>
</feature>
<reference evidence="9 10" key="1">
    <citation type="journal article" date="2014" name="Int. J. Syst. Evol. Microbiol.">
        <title>Complete genome sequence of Corynebacterium casei LMG S-19264T (=DSM 44701T), isolated from a smear-ripened cheese.</title>
        <authorList>
            <consortium name="US DOE Joint Genome Institute (JGI-PGF)"/>
            <person name="Walter F."/>
            <person name="Albersmeier A."/>
            <person name="Kalinowski J."/>
            <person name="Ruckert C."/>
        </authorList>
    </citation>
    <scope>NUCLEOTIDE SEQUENCE [LARGE SCALE GENOMIC DNA]</scope>
    <source>
        <strain evidence="9 10">CGMCC 1.9161</strain>
    </source>
</reference>
<dbReference type="RefSeq" id="WP_188915710.1">
    <property type="nucleotide sequence ID" value="NZ_BMMF01000020.1"/>
</dbReference>
<protein>
    <recommendedName>
        <fullName evidence="8">Cytochrome b561 bacterial/Ni-hydrogenase domain-containing protein</fullName>
    </recommendedName>
</protein>
<proteinExistence type="predicted"/>
<dbReference type="InterPro" id="IPR016174">
    <property type="entry name" value="Di-haem_cyt_TM"/>
</dbReference>
<evidence type="ECO:0000256" key="7">
    <source>
        <dbReference type="SAM" id="Phobius"/>
    </source>
</evidence>
<sequence length="291" mass="32939">MRNKASLTLDPRTPERIPPSPPDGRGRLVYRQSVWTRLTHWAWAVALFFLLLSGLQIFMARPDLYIGRQSGFDFDNAILSISAEVEDGALVGVTDVFGWRFETTGYLGVVDEGGVPAPKTFPGWMTIPSGRDLATGRVVHLFFAWVLLATLAVWLVASLANRHIRRDLALSRDELRRIPREVTSHARLSFRREPRYNPLQKLTYLAILFLVLPLMVLTGLTMSPGVNAWAPWMLDLFGGRQTARTLHFLLMLALLAFFVVHMFMVVFAGSVNEMRSMITGWFRADTEIPHD</sequence>
<dbReference type="InterPro" id="IPR051542">
    <property type="entry name" value="Hydrogenase_cytochrome"/>
</dbReference>
<evidence type="ECO:0000256" key="3">
    <source>
        <dbReference type="ARBA" id="ARBA00022692"/>
    </source>
</evidence>
<evidence type="ECO:0000256" key="2">
    <source>
        <dbReference type="ARBA" id="ARBA00022475"/>
    </source>
</evidence>
<evidence type="ECO:0000256" key="4">
    <source>
        <dbReference type="ARBA" id="ARBA00022989"/>
    </source>
</evidence>
<keyword evidence="2" id="KW-1003">Cell membrane</keyword>
<evidence type="ECO:0000313" key="10">
    <source>
        <dbReference type="Proteomes" id="UP000600449"/>
    </source>
</evidence>
<accession>A0A917VAK2</accession>
<dbReference type="Proteomes" id="UP000600449">
    <property type="component" value="Unassembled WGS sequence"/>
</dbReference>
<dbReference type="AlphaFoldDB" id="A0A917VAK2"/>
<keyword evidence="5 7" id="KW-0472">Membrane</keyword>
<dbReference type="GO" id="GO:0009055">
    <property type="term" value="F:electron transfer activity"/>
    <property type="evidence" value="ECO:0007669"/>
    <property type="project" value="InterPro"/>
</dbReference>
<keyword evidence="10" id="KW-1185">Reference proteome</keyword>
<dbReference type="Gene3D" id="1.20.950.20">
    <property type="entry name" value="Transmembrane di-heme cytochromes, Chain C"/>
    <property type="match status" value="1"/>
</dbReference>
<organism evidence="9 10">
    <name type="scientific">Salinarimonas ramus</name>
    <dbReference type="NCBI Taxonomy" id="690164"/>
    <lineage>
        <taxon>Bacteria</taxon>
        <taxon>Pseudomonadati</taxon>
        <taxon>Pseudomonadota</taxon>
        <taxon>Alphaproteobacteria</taxon>
        <taxon>Hyphomicrobiales</taxon>
        <taxon>Salinarimonadaceae</taxon>
        <taxon>Salinarimonas</taxon>
    </lineage>
</organism>
<dbReference type="GO" id="GO:0020037">
    <property type="term" value="F:heme binding"/>
    <property type="evidence" value="ECO:0007669"/>
    <property type="project" value="TreeGrafter"/>
</dbReference>
<comment type="subcellular location">
    <subcellularLocation>
        <location evidence="1">Cell membrane</location>
        <topology evidence="1">Multi-pass membrane protein</topology>
    </subcellularLocation>
</comment>
<evidence type="ECO:0000256" key="5">
    <source>
        <dbReference type="ARBA" id="ARBA00023136"/>
    </source>
</evidence>
<gene>
    <name evidence="9" type="ORF">GCM10011322_46810</name>
</gene>
<dbReference type="Pfam" id="PF01292">
    <property type="entry name" value="Ni_hydr_CYTB"/>
    <property type="match status" value="1"/>
</dbReference>
<feature type="domain" description="Cytochrome b561 bacterial/Ni-hydrogenase" evidence="8">
    <location>
        <begin position="187"/>
        <end position="280"/>
    </location>
</feature>
<keyword evidence="3 7" id="KW-0812">Transmembrane</keyword>